<dbReference type="InParanoid" id="A0A067QRG0"/>
<organism evidence="1 2">
    <name type="scientific">Zootermopsis nevadensis</name>
    <name type="common">Dampwood termite</name>
    <dbReference type="NCBI Taxonomy" id="136037"/>
    <lineage>
        <taxon>Eukaryota</taxon>
        <taxon>Metazoa</taxon>
        <taxon>Ecdysozoa</taxon>
        <taxon>Arthropoda</taxon>
        <taxon>Hexapoda</taxon>
        <taxon>Insecta</taxon>
        <taxon>Pterygota</taxon>
        <taxon>Neoptera</taxon>
        <taxon>Polyneoptera</taxon>
        <taxon>Dictyoptera</taxon>
        <taxon>Blattodea</taxon>
        <taxon>Blattoidea</taxon>
        <taxon>Termitoidae</taxon>
        <taxon>Termopsidae</taxon>
        <taxon>Zootermopsis</taxon>
    </lineage>
</organism>
<dbReference type="EMBL" id="KK853049">
    <property type="protein sequence ID" value="KDR12078.1"/>
    <property type="molecule type" value="Genomic_DNA"/>
</dbReference>
<evidence type="ECO:0000313" key="2">
    <source>
        <dbReference type="Proteomes" id="UP000027135"/>
    </source>
</evidence>
<accession>A0A067QRG0</accession>
<dbReference type="AlphaFoldDB" id="A0A067QRG0"/>
<dbReference type="PANTHER" id="PTHR33964">
    <property type="entry name" value="RE45066P-RELATED"/>
    <property type="match status" value="1"/>
</dbReference>
<protein>
    <submittedName>
        <fullName evidence="1">Uncharacterized protein</fullName>
    </submittedName>
</protein>
<evidence type="ECO:0000313" key="1">
    <source>
        <dbReference type="EMBL" id="KDR12078.1"/>
    </source>
</evidence>
<dbReference type="PANTHER" id="PTHR33964:SF2">
    <property type="entry name" value="IP09356P"/>
    <property type="match status" value="1"/>
</dbReference>
<reference evidence="1 2" key="1">
    <citation type="journal article" date="2014" name="Nat. Commun.">
        <title>Molecular traces of alternative social organization in a termite genome.</title>
        <authorList>
            <person name="Terrapon N."/>
            <person name="Li C."/>
            <person name="Robertson H.M."/>
            <person name="Ji L."/>
            <person name="Meng X."/>
            <person name="Booth W."/>
            <person name="Chen Z."/>
            <person name="Childers C.P."/>
            <person name="Glastad K.M."/>
            <person name="Gokhale K."/>
            <person name="Gowin J."/>
            <person name="Gronenberg W."/>
            <person name="Hermansen R.A."/>
            <person name="Hu H."/>
            <person name="Hunt B.G."/>
            <person name="Huylmans A.K."/>
            <person name="Khalil S.M."/>
            <person name="Mitchell R.D."/>
            <person name="Munoz-Torres M.C."/>
            <person name="Mustard J.A."/>
            <person name="Pan H."/>
            <person name="Reese J.T."/>
            <person name="Scharf M.E."/>
            <person name="Sun F."/>
            <person name="Vogel H."/>
            <person name="Xiao J."/>
            <person name="Yang W."/>
            <person name="Yang Z."/>
            <person name="Yang Z."/>
            <person name="Zhou J."/>
            <person name="Zhu J."/>
            <person name="Brent C.S."/>
            <person name="Elsik C.G."/>
            <person name="Goodisman M.A."/>
            <person name="Liberles D.A."/>
            <person name="Roe R.M."/>
            <person name="Vargo E.L."/>
            <person name="Vilcinskas A."/>
            <person name="Wang J."/>
            <person name="Bornberg-Bauer E."/>
            <person name="Korb J."/>
            <person name="Zhang G."/>
            <person name="Liebig J."/>
        </authorList>
    </citation>
    <scope>NUCLEOTIDE SEQUENCE [LARGE SCALE GENOMIC DNA]</scope>
    <source>
        <tissue evidence="1">Whole organism</tissue>
    </source>
</reference>
<gene>
    <name evidence="1" type="ORF">L798_13382</name>
</gene>
<sequence>MYKMCYRGVSKDWDACASRFVQLVREEMNRKNVTEASRLMELCCAKHGFLRCVYAASRYKCRKEEAMFLKKIAETLSDTRVYSPHCKNVETQLCSCGKMLWASISSIIVTFLTLTTLSLCSCSSSVC</sequence>
<name>A0A067QRG0_ZOONE</name>
<dbReference type="Proteomes" id="UP000027135">
    <property type="component" value="Unassembled WGS sequence"/>
</dbReference>
<keyword evidence="2" id="KW-1185">Reference proteome</keyword>
<proteinExistence type="predicted"/>